<dbReference type="OrthoDB" id="288787at2759"/>
<proteinExistence type="inferred from homology"/>
<keyword evidence="2" id="KW-0732">Signal</keyword>
<protein>
    <submittedName>
        <fullName evidence="8">Uncharacterized protein</fullName>
    </submittedName>
</protein>
<dbReference type="InParanoid" id="A0A077ZVE8"/>
<evidence type="ECO:0000256" key="4">
    <source>
        <dbReference type="ARBA" id="ARBA00023180"/>
    </source>
</evidence>
<keyword evidence="5" id="KW-1133">Transmembrane helix</keyword>
<dbReference type="PANTHER" id="PTHR14611:SF2">
    <property type="entry name" value="TECTONIC"/>
    <property type="match status" value="1"/>
</dbReference>
<feature type="domain" description="Tectonic-1-3 N-terminal" evidence="7">
    <location>
        <begin position="42"/>
        <end position="145"/>
    </location>
</feature>
<keyword evidence="5" id="KW-0472">Membrane</keyword>
<dbReference type="Pfam" id="PF07773">
    <property type="entry name" value="TCTN_DUF1619"/>
    <property type="match status" value="1"/>
</dbReference>
<dbReference type="AlphaFoldDB" id="A0A077ZVE8"/>
<evidence type="ECO:0000313" key="9">
    <source>
        <dbReference type="Proteomes" id="UP000039865"/>
    </source>
</evidence>
<evidence type="ECO:0000256" key="3">
    <source>
        <dbReference type="ARBA" id="ARBA00022794"/>
    </source>
</evidence>
<gene>
    <name evidence="8" type="primary">Contig9212.g9854</name>
    <name evidence="8" type="ORF">STYLEM_2592</name>
</gene>
<dbReference type="Pfam" id="PF25752">
    <property type="entry name" value="DUF1619_N"/>
    <property type="match status" value="1"/>
</dbReference>
<dbReference type="InterPro" id="IPR057724">
    <property type="entry name" value="TCTN1-3_N"/>
</dbReference>
<feature type="domain" description="Tectonic-1-3" evidence="6">
    <location>
        <begin position="204"/>
        <end position="372"/>
    </location>
</feature>
<reference evidence="8 9" key="1">
    <citation type="submission" date="2014-06" db="EMBL/GenBank/DDBJ databases">
        <authorList>
            <person name="Swart Estienne"/>
        </authorList>
    </citation>
    <scope>NUCLEOTIDE SEQUENCE [LARGE SCALE GENOMIC DNA]</scope>
    <source>
        <strain evidence="8 9">130c</strain>
    </source>
</reference>
<sequence>MRAYSLALLSFSSQFYFSNQFQFGSENIYPDWISETNLTNSYQANPKYQPCSCDLTANSCDAQCCCDQDCSFATRVNWVSTSLCLNVNYNRTNGLPLADCLSQREIFNYNKMSGLQSYVDSFAKLFCVYVNNAPLMDFYFDQKNQITNEEVDSLTNTLSKQGFVRTIFGTEIAGSQLSYYIEGEKMFSRLTLPSGSLQQYYKGFPLPQENMNGVCDNFRSPHFMQNTESSCIQIVDIQKECLSVINPSYYTNYLEVYSGKSAFFSKLIKVQINSIFTYDTVTSSYTQSAATTVSDTIFNKDATTNTCTCSNYVKEVHYTIKTTPLAATNVISRPYFNVDSVNANIVLASSPLSGICGSKAQVAQKYSVNFITAASNIQVQSKSGNPGYKTGAPLLVGKVDTNSGGMQLYQNGFQLTGADKYGACFSAPSTEITEISTDYGDPVVNFSQDLNYGCSVQKTYSELKSYCSDLNSNIDGMQLFKNLEFIQKFGEFGNANLYFTQDWKDIKVDVSYQKLGDQIAFYDINKTCHFYPNAHYKIFYAKMGFSDNPQNYIVDIYKYSVPQQWSFTRQSDDQKQTYFHQVSVQFVEITMANSTNSTFIDPPMQRVPKDFFYPFYIRSVASIIHFGVIGSVFIIALSVL</sequence>
<name>A0A077ZVE8_STYLE</name>
<evidence type="ECO:0000256" key="5">
    <source>
        <dbReference type="SAM" id="Phobius"/>
    </source>
</evidence>
<keyword evidence="3" id="KW-0970">Cilium biogenesis/degradation</keyword>
<dbReference type="PANTHER" id="PTHR14611">
    <property type="entry name" value="TECTONIC FAMILY MEMBER"/>
    <property type="match status" value="1"/>
</dbReference>
<dbReference type="EMBL" id="CCKQ01002511">
    <property type="protein sequence ID" value="CDW73609.1"/>
    <property type="molecule type" value="Genomic_DNA"/>
</dbReference>
<evidence type="ECO:0000313" key="8">
    <source>
        <dbReference type="EMBL" id="CDW73609.1"/>
    </source>
</evidence>
<evidence type="ECO:0000259" key="7">
    <source>
        <dbReference type="Pfam" id="PF25752"/>
    </source>
</evidence>
<dbReference type="GO" id="GO:0030030">
    <property type="term" value="P:cell projection organization"/>
    <property type="evidence" value="ECO:0007669"/>
    <property type="project" value="UniProtKB-KW"/>
</dbReference>
<dbReference type="OMA" id="LNGAQIC"/>
<evidence type="ECO:0000256" key="1">
    <source>
        <dbReference type="ARBA" id="ARBA00007633"/>
    </source>
</evidence>
<organism evidence="8 9">
    <name type="scientific">Stylonychia lemnae</name>
    <name type="common">Ciliate</name>
    <dbReference type="NCBI Taxonomy" id="5949"/>
    <lineage>
        <taxon>Eukaryota</taxon>
        <taxon>Sar</taxon>
        <taxon>Alveolata</taxon>
        <taxon>Ciliophora</taxon>
        <taxon>Intramacronucleata</taxon>
        <taxon>Spirotrichea</taxon>
        <taxon>Stichotrichia</taxon>
        <taxon>Sporadotrichida</taxon>
        <taxon>Oxytrichidae</taxon>
        <taxon>Stylonychinae</taxon>
        <taxon>Stylonychia</taxon>
    </lineage>
</organism>
<evidence type="ECO:0000259" key="6">
    <source>
        <dbReference type="Pfam" id="PF07773"/>
    </source>
</evidence>
<dbReference type="InterPro" id="IPR011677">
    <property type="entry name" value="TCTN1-3_dom"/>
</dbReference>
<keyword evidence="5" id="KW-0812">Transmembrane</keyword>
<comment type="similarity">
    <text evidence="1">Belongs to the tectonic family.</text>
</comment>
<accession>A0A077ZVE8</accession>
<dbReference type="InterPro" id="IPR040354">
    <property type="entry name" value="TCTN1-3"/>
</dbReference>
<keyword evidence="4" id="KW-0325">Glycoprotein</keyword>
<evidence type="ECO:0000256" key="2">
    <source>
        <dbReference type="ARBA" id="ARBA00022729"/>
    </source>
</evidence>
<feature type="transmembrane region" description="Helical" evidence="5">
    <location>
        <begin position="615"/>
        <end position="639"/>
    </location>
</feature>
<dbReference type="Proteomes" id="UP000039865">
    <property type="component" value="Unassembled WGS sequence"/>
</dbReference>
<keyword evidence="9" id="KW-1185">Reference proteome</keyword>